<feature type="transmembrane region" description="Helical" evidence="1">
    <location>
        <begin position="64"/>
        <end position="88"/>
    </location>
</feature>
<accession>A0A5R8KC95</accession>
<protein>
    <recommendedName>
        <fullName evidence="4">O-antigen polysaccharide polymerase Wzy</fullName>
    </recommendedName>
</protein>
<keyword evidence="1" id="KW-0472">Membrane</keyword>
<feature type="transmembrane region" description="Helical" evidence="1">
    <location>
        <begin position="32"/>
        <end position="52"/>
    </location>
</feature>
<dbReference type="AlphaFoldDB" id="A0A5R8KC95"/>
<comment type="caution">
    <text evidence="2">The sequence shown here is derived from an EMBL/GenBank/DDBJ whole genome shotgun (WGS) entry which is preliminary data.</text>
</comment>
<feature type="transmembrane region" description="Helical" evidence="1">
    <location>
        <begin position="367"/>
        <end position="387"/>
    </location>
</feature>
<feature type="transmembrane region" description="Helical" evidence="1">
    <location>
        <begin position="130"/>
        <end position="155"/>
    </location>
</feature>
<name>A0A5R8KC95_9BACT</name>
<evidence type="ECO:0000256" key="1">
    <source>
        <dbReference type="SAM" id="Phobius"/>
    </source>
</evidence>
<keyword evidence="1" id="KW-0812">Transmembrane</keyword>
<dbReference type="Proteomes" id="UP000306196">
    <property type="component" value="Unassembled WGS sequence"/>
</dbReference>
<gene>
    <name evidence="2" type="ORF">FEM03_14520</name>
</gene>
<dbReference type="EMBL" id="VAUV01000010">
    <property type="protein sequence ID" value="TLD69943.1"/>
    <property type="molecule type" value="Genomic_DNA"/>
</dbReference>
<proteinExistence type="predicted"/>
<feature type="transmembrane region" description="Helical" evidence="1">
    <location>
        <begin position="393"/>
        <end position="411"/>
    </location>
</feature>
<feature type="transmembrane region" description="Helical" evidence="1">
    <location>
        <begin position="341"/>
        <end position="360"/>
    </location>
</feature>
<keyword evidence="3" id="KW-1185">Reference proteome</keyword>
<evidence type="ECO:0000313" key="3">
    <source>
        <dbReference type="Proteomes" id="UP000306196"/>
    </source>
</evidence>
<feature type="transmembrane region" description="Helical" evidence="1">
    <location>
        <begin position="209"/>
        <end position="226"/>
    </location>
</feature>
<feature type="transmembrane region" description="Helical" evidence="1">
    <location>
        <begin position="162"/>
        <end position="180"/>
    </location>
</feature>
<evidence type="ECO:0000313" key="2">
    <source>
        <dbReference type="EMBL" id="TLD69943.1"/>
    </source>
</evidence>
<dbReference type="OrthoDB" id="9798095at2"/>
<sequence>MPYYYLYLLIATLIVFFLFVLKSPAKIFEYPYFMAAVMAIFVLPQAYSLILFPGGVNMPEIKDMLLICSLCLWCCAFGYKFAPSVSIIRDISRPVDLDRFLIVGVAFALVGLASGVFLPRDQVAFGSRGGLTGVATIYMFFGSLIYPGFAICYYVFRKKINFFTVSALALSSISPLIAIVQGRREPTATVILALAVTSYFLFRKPPNRVVVFVGLFFAMLAIPATGDYRRIMHDEGISKIREVNLVENFKNFVTRESVLELRNGAAIIESTRIQRRYGWGAGYWNLLVHRFVPAQIVGRQTKEALLVGTNLEKIYSTELATNYEISPGSTITGMGDSYEQFGWFGCLFFAAVGMLFKSVWTAAMQPNAAFAQIFYIMICTSAMRAITHQTVDFVPAVTYQLIFLGAGYLFARIPDVPRLSRRAGARPPSPAKGKINQ</sequence>
<feature type="transmembrane region" description="Helical" evidence="1">
    <location>
        <begin position="186"/>
        <end position="202"/>
    </location>
</feature>
<dbReference type="RefSeq" id="WP_138086998.1">
    <property type="nucleotide sequence ID" value="NZ_VAUV01000010.1"/>
</dbReference>
<feature type="transmembrane region" description="Helical" evidence="1">
    <location>
        <begin position="6"/>
        <end position="25"/>
    </location>
</feature>
<evidence type="ECO:0008006" key="4">
    <source>
        <dbReference type="Google" id="ProtNLM"/>
    </source>
</evidence>
<organism evidence="2 3">
    <name type="scientific">Phragmitibacter flavus</name>
    <dbReference type="NCBI Taxonomy" id="2576071"/>
    <lineage>
        <taxon>Bacteria</taxon>
        <taxon>Pseudomonadati</taxon>
        <taxon>Verrucomicrobiota</taxon>
        <taxon>Verrucomicrobiia</taxon>
        <taxon>Verrucomicrobiales</taxon>
        <taxon>Verrucomicrobiaceae</taxon>
        <taxon>Phragmitibacter</taxon>
    </lineage>
</organism>
<keyword evidence="1" id="KW-1133">Transmembrane helix</keyword>
<feature type="transmembrane region" description="Helical" evidence="1">
    <location>
        <begin position="100"/>
        <end position="118"/>
    </location>
</feature>
<reference evidence="2 3" key="1">
    <citation type="submission" date="2019-05" db="EMBL/GenBank/DDBJ databases">
        <title>Verrucobacter flavum gen. nov., sp. nov. a new member of the family Verrucomicrobiaceae.</title>
        <authorList>
            <person name="Szuroczki S."/>
            <person name="Abbaszade G."/>
            <person name="Szabo A."/>
            <person name="Felfoldi T."/>
            <person name="Schumann P."/>
            <person name="Boka K."/>
            <person name="Keki Z."/>
            <person name="Toumi M."/>
            <person name="Toth E."/>
        </authorList>
    </citation>
    <scope>NUCLEOTIDE SEQUENCE [LARGE SCALE GENOMIC DNA]</scope>
    <source>
        <strain evidence="2 3">MG-N-17</strain>
    </source>
</reference>